<keyword evidence="6" id="KW-0067">ATP-binding</keyword>
<evidence type="ECO:0000256" key="3">
    <source>
        <dbReference type="ARBA" id="ARBA00022598"/>
    </source>
</evidence>
<evidence type="ECO:0000256" key="8">
    <source>
        <dbReference type="ARBA" id="ARBA00042242"/>
    </source>
</evidence>
<dbReference type="GO" id="GO:0004637">
    <property type="term" value="F:phosphoribosylamine-glycine ligase activity"/>
    <property type="evidence" value="ECO:0007669"/>
    <property type="project" value="UniProtKB-EC"/>
</dbReference>
<evidence type="ECO:0000256" key="9">
    <source>
        <dbReference type="ARBA" id="ARBA00042864"/>
    </source>
</evidence>
<dbReference type="Gene3D" id="3.90.600.10">
    <property type="entry name" value="Phosphoribosylglycinamide synthetase, C-terminal domain"/>
    <property type="match status" value="1"/>
</dbReference>
<dbReference type="EC" id="6.3.4.13" evidence="2"/>
<dbReference type="InterPro" id="IPR020561">
    <property type="entry name" value="PRibGlycinamid_synth_ATP-grasp"/>
</dbReference>
<keyword evidence="4" id="KW-0547">Nucleotide-binding</keyword>
<comment type="similarity">
    <text evidence="7">Belongs to the GARS family.</text>
</comment>
<dbReference type="InterPro" id="IPR011054">
    <property type="entry name" value="Rudment_hybrid_motif"/>
</dbReference>
<dbReference type="Pfam" id="PF02843">
    <property type="entry name" value="GARS_C"/>
    <property type="match status" value="1"/>
</dbReference>
<feature type="domain" description="ATP-grasp" evidence="10">
    <location>
        <begin position="5"/>
        <end position="57"/>
    </location>
</feature>
<dbReference type="AlphaFoldDB" id="A0A645EH39"/>
<gene>
    <name evidence="11" type="primary">purD_42</name>
    <name evidence="11" type="ORF">SDC9_147664</name>
</gene>
<dbReference type="PANTHER" id="PTHR43472">
    <property type="entry name" value="PHOSPHORIBOSYLAMINE--GLYCINE LIGASE"/>
    <property type="match status" value="1"/>
</dbReference>
<proteinExistence type="inferred from homology"/>
<dbReference type="Pfam" id="PF01071">
    <property type="entry name" value="GARS_A"/>
    <property type="match status" value="1"/>
</dbReference>
<dbReference type="GO" id="GO:0005524">
    <property type="term" value="F:ATP binding"/>
    <property type="evidence" value="ECO:0007669"/>
    <property type="project" value="UniProtKB-KW"/>
</dbReference>
<dbReference type="GO" id="GO:0009113">
    <property type="term" value="P:purine nucleobase biosynthetic process"/>
    <property type="evidence" value="ECO:0007669"/>
    <property type="project" value="InterPro"/>
</dbReference>
<comment type="caution">
    <text evidence="11">The sequence shown here is derived from an EMBL/GenBank/DDBJ whole genome shotgun (WGS) entry which is preliminary data.</text>
</comment>
<dbReference type="GO" id="GO:0046872">
    <property type="term" value="F:metal ion binding"/>
    <property type="evidence" value="ECO:0007669"/>
    <property type="project" value="InterPro"/>
</dbReference>
<dbReference type="Gene3D" id="3.30.470.20">
    <property type="entry name" value="ATP-grasp fold, B domain"/>
    <property type="match status" value="1"/>
</dbReference>
<evidence type="ECO:0000256" key="6">
    <source>
        <dbReference type="ARBA" id="ARBA00022840"/>
    </source>
</evidence>
<reference evidence="11" key="1">
    <citation type="submission" date="2019-08" db="EMBL/GenBank/DDBJ databases">
        <authorList>
            <person name="Kucharzyk K."/>
            <person name="Murdoch R.W."/>
            <person name="Higgins S."/>
            <person name="Loffler F."/>
        </authorList>
    </citation>
    <scope>NUCLEOTIDE SEQUENCE</scope>
</reference>
<keyword evidence="5" id="KW-0658">Purine biosynthesis</keyword>
<dbReference type="SUPFAM" id="SSF51246">
    <property type="entry name" value="Rudiment single hybrid motif"/>
    <property type="match status" value="1"/>
</dbReference>
<evidence type="ECO:0000313" key="11">
    <source>
        <dbReference type="EMBL" id="MPN00469.1"/>
    </source>
</evidence>
<evidence type="ECO:0000259" key="10">
    <source>
        <dbReference type="PROSITE" id="PS50975"/>
    </source>
</evidence>
<dbReference type="EMBL" id="VSSQ01046501">
    <property type="protein sequence ID" value="MPN00469.1"/>
    <property type="molecule type" value="Genomic_DNA"/>
</dbReference>
<dbReference type="InterPro" id="IPR011761">
    <property type="entry name" value="ATP-grasp"/>
</dbReference>
<dbReference type="SMART" id="SM01210">
    <property type="entry name" value="GARS_C"/>
    <property type="match status" value="1"/>
</dbReference>
<name>A0A645EH39_9ZZZZ</name>
<evidence type="ECO:0000256" key="4">
    <source>
        <dbReference type="ARBA" id="ARBA00022741"/>
    </source>
</evidence>
<dbReference type="SUPFAM" id="SSF56059">
    <property type="entry name" value="Glutathione synthetase ATP-binding domain-like"/>
    <property type="match status" value="1"/>
</dbReference>
<dbReference type="PROSITE" id="PS00184">
    <property type="entry name" value="GARS"/>
    <property type="match status" value="1"/>
</dbReference>
<dbReference type="InterPro" id="IPR000115">
    <property type="entry name" value="PRibGlycinamide_synth"/>
</dbReference>
<dbReference type="UniPathway" id="UPA00074">
    <property type="reaction ID" value="UER00125"/>
</dbReference>
<dbReference type="PANTHER" id="PTHR43472:SF1">
    <property type="entry name" value="PHOSPHORIBOSYLAMINE--GLYCINE LIGASE, CHLOROPLASTIC"/>
    <property type="match status" value="1"/>
</dbReference>
<keyword evidence="3 11" id="KW-0436">Ligase</keyword>
<dbReference type="InterPro" id="IPR020560">
    <property type="entry name" value="PRibGlycinamide_synth_C-dom"/>
</dbReference>
<accession>A0A645EH39</accession>
<dbReference type="FunFam" id="3.90.600.10:FF:000001">
    <property type="entry name" value="Trifunctional purine biosynthetic protein adenosine-3"/>
    <property type="match status" value="1"/>
</dbReference>
<comment type="pathway">
    <text evidence="1">Purine metabolism; IMP biosynthesis via de novo pathway; N(1)-(5-phospho-D-ribosyl)glycinamide from 5-phospho-alpha-D-ribose 1-diphosphate: step 2/2.</text>
</comment>
<dbReference type="InterPro" id="IPR020559">
    <property type="entry name" value="PRibGlycinamide_synth_CS"/>
</dbReference>
<evidence type="ECO:0000256" key="7">
    <source>
        <dbReference type="ARBA" id="ARBA00038345"/>
    </source>
</evidence>
<protein>
    <recommendedName>
        <fullName evidence="2">phosphoribosylamine--glycine ligase</fullName>
        <ecNumber evidence="2">6.3.4.13</ecNumber>
    </recommendedName>
    <alternativeName>
        <fullName evidence="8">Glycinamide ribonucleotide synthetase</fullName>
    </alternativeName>
    <alternativeName>
        <fullName evidence="9">Phosphoribosylglycinamide synthetase</fullName>
    </alternativeName>
</protein>
<evidence type="ECO:0000256" key="2">
    <source>
        <dbReference type="ARBA" id="ARBA00013255"/>
    </source>
</evidence>
<dbReference type="GO" id="GO:0006189">
    <property type="term" value="P:'de novo' IMP biosynthetic process"/>
    <property type="evidence" value="ECO:0007669"/>
    <property type="project" value="UniProtKB-UniPathway"/>
</dbReference>
<dbReference type="InterPro" id="IPR037123">
    <property type="entry name" value="PRibGlycinamide_synth_C_sf"/>
</dbReference>
<sequence length="164" mass="18299">MNREGRTFKGCLYFGLMLTKDGPKVIEYNARFGDPETQVILPRLKTDLFDIMLAVSEGRLADIDIEWKDNAVVCIVMASGGYPKSYQKGYEISGIEQAKKLPETKVYHAGTNLAQGKLVTNGGRVLGVTRQGKDLDEAIKNAYEAVKLISFKDVFYRQDIGVKK</sequence>
<evidence type="ECO:0000256" key="5">
    <source>
        <dbReference type="ARBA" id="ARBA00022755"/>
    </source>
</evidence>
<organism evidence="11">
    <name type="scientific">bioreactor metagenome</name>
    <dbReference type="NCBI Taxonomy" id="1076179"/>
    <lineage>
        <taxon>unclassified sequences</taxon>
        <taxon>metagenomes</taxon>
        <taxon>ecological metagenomes</taxon>
    </lineage>
</organism>
<dbReference type="PROSITE" id="PS50975">
    <property type="entry name" value="ATP_GRASP"/>
    <property type="match status" value="1"/>
</dbReference>
<evidence type="ECO:0000256" key="1">
    <source>
        <dbReference type="ARBA" id="ARBA00005174"/>
    </source>
</evidence>